<protein>
    <recommendedName>
        <fullName evidence="2">Arrestin C-terminal-like domain-containing protein</fullName>
    </recommendedName>
</protein>
<proteinExistence type="predicted"/>
<evidence type="ECO:0000259" key="2">
    <source>
        <dbReference type="SMART" id="SM01017"/>
    </source>
</evidence>
<feature type="region of interest" description="Disordered" evidence="1">
    <location>
        <begin position="663"/>
        <end position="686"/>
    </location>
</feature>
<dbReference type="GO" id="GO:0005886">
    <property type="term" value="C:plasma membrane"/>
    <property type="evidence" value="ECO:0007669"/>
    <property type="project" value="TreeGrafter"/>
</dbReference>
<dbReference type="PANTHER" id="PTHR11188:SF17">
    <property type="entry name" value="FI21816P1"/>
    <property type="match status" value="1"/>
</dbReference>
<dbReference type="Proteomes" id="UP000268321">
    <property type="component" value="Unassembled WGS sequence"/>
</dbReference>
<dbReference type="GO" id="GO:0030674">
    <property type="term" value="F:protein-macromolecule adaptor activity"/>
    <property type="evidence" value="ECO:0007669"/>
    <property type="project" value="TreeGrafter"/>
</dbReference>
<accession>A0A4P9ZI27</accession>
<dbReference type="GO" id="GO:0070086">
    <property type="term" value="P:ubiquitin-dependent endocytosis"/>
    <property type="evidence" value="ECO:0007669"/>
    <property type="project" value="TreeGrafter"/>
</dbReference>
<dbReference type="InterPro" id="IPR050357">
    <property type="entry name" value="Arrestin_domain-protein"/>
</dbReference>
<name>A0A4P9ZI27_9ASCO</name>
<dbReference type="EMBL" id="ML004429">
    <property type="protein sequence ID" value="RKP32834.1"/>
    <property type="molecule type" value="Genomic_DNA"/>
</dbReference>
<reference evidence="4" key="1">
    <citation type="journal article" date="2018" name="Nat. Microbiol.">
        <title>Leveraging single-cell genomics to expand the fungal tree of life.</title>
        <authorList>
            <person name="Ahrendt S.R."/>
            <person name="Quandt C.A."/>
            <person name="Ciobanu D."/>
            <person name="Clum A."/>
            <person name="Salamov A."/>
            <person name="Andreopoulos B."/>
            <person name="Cheng J.F."/>
            <person name="Woyke T."/>
            <person name="Pelin A."/>
            <person name="Henrissat B."/>
            <person name="Reynolds N.K."/>
            <person name="Benny G.L."/>
            <person name="Smith M.E."/>
            <person name="James T.Y."/>
            <person name="Grigoriev I.V."/>
        </authorList>
    </citation>
    <scope>NUCLEOTIDE SEQUENCE [LARGE SCALE GENOMIC DNA]</scope>
    <source>
        <strain evidence="4">Baker2002</strain>
    </source>
</reference>
<feature type="compositionally biased region" description="Low complexity" evidence="1">
    <location>
        <begin position="538"/>
        <end position="547"/>
    </location>
</feature>
<organism evidence="3 4">
    <name type="scientific">Metschnikowia bicuspidata</name>
    <dbReference type="NCBI Taxonomy" id="27322"/>
    <lineage>
        <taxon>Eukaryota</taxon>
        <taxon>Fungi</taxon>
        <taxon>Dikarya</taxon>
        <taxon>Ascomycota</taxon>
        <taxon>Saccharomycotina</taxon>
        <taxon>Pichiomycetes</taxon>
        <taxon>Metschnikowiaceae</taxon>
        <taxon>Metschnikowia</taxon>
    </lineage>
</organism>
<gene>
    <name evidence="3" type="ORF">METBISCDRAFT_21097</name>
</gene>
<sequence>MGRPRSFCKEEVQKLIQQEISQVILKKILHILKDSGVQAPVTLQTTVNDSPIAPRKIAVHIANSSPCVYLPFARSKSVIPEYSGATDLLEDDQESLHDPEMNGPDSEEDPLQQKLRYVVPSNYLSSPFDSYDPIPHLFAVIIEVEQDNLNVGPVHVTFQSTARTDWPPAFEARKQILHNEIFSIASHSWVLELDKADYFISNVNSNEHMDRRTSCRELADRSFLYHLAEFPKTLLPPAKTSDLQLLKLKAGLYLFLLPLIIPGNIPATVNSFNGSLLHNLSIEVPIEGSTNFETSVAKATFELPMVRTPPSLIDIDAEKPIHISRTWNYSLHYLITFPRTCVSLGSKYLINVKITPLTKNIVLKRVRFNIMERTEYVPRESFCKCCHGGTRGCCSKLKLYGPQDRLVTLCELRTRKSRNPKAATPLKVQVIKCHNDNMLDVCYEAPSNPSCTDVIVASPLDIDVELPFLTSRADLESSVFALQEGERSMCFASASSRKCSATDMENISSSIVGSSETQLSYTGFLSQSDGKRRRTRLDSSSVNSLNDSCKHQESTAQSQVLFPDSNFKHIQISHRLQVLFRISKPDPRDNKIHHYKIVVATPLTLLSAKCNEGLTQLPNYENVRTEPVPAPRSEGPAIKFRIPQDSEGLSIRPLRNENEYALPSFQEAMSSPSSPSFMLSEPAPPY</sequence>
<dbReference type="SMART" id="SM01017">
    <property type="entry name" value="Arrestin_C"/>
    <property type="match status" value="1"/>
</dbReference>
<dbReference type="PANTHER" id="PTHR11188">
    <property type="entry name" value="ARRESTIN DOMAIN CONTAINING PROTEIN"/>
    <property type="match status" value="1"/>
</dbReference>
<feature type="region of interest" description="Disordered" evidence="1">
    <location>
        <begin position="526"/>
        <end position="549"/>
    </location>
</feature>
<evidence type="ECO:0000313" key="3">
    <source>
        <dbReference type="EMBL" id="RKP32834.1"/>
    </source>
</evidence>
<feature type="domain" description="Arrestin C-terminal-like" evidence="2">
    <location>
        <begin position="327"/>
        <end position="610"/>
    </location>
</feature>
<dbReference type="GO" id="GO:0031625">
    <property type="term" value="F:ubiquitin protein ligase binding"/>
    <property type="evidence" value="ECO:0007669"/>
    <property type="project" value="TreeGrafter"/>
</dbReference>
<evidence type="ECO:0000256" key="1">
    <source>
        <dbReference type="SAM" id="MobiDB-lite"/>
    </source>
</evidence>
<evidence type="ECO:0000313" key="4">
    <source>
        <dbReference type="Proteomes" id="UP000268321"/>
    </source>
</evidence>
<dbReference type="AlphaFoldDB" id="A0A4P9ZI27"/>
<keyword evidence="4" id="KW-1185">Reference proteome</keyword>
<dbReference type="OrthoDB" id="2333384at2759"/>
<dbReference type="InterPro" id="IPR011022">
    <property type="entry name" value="Arrestin_C-like"/>
</dbReference>
<dbReference type="GO" id="GO:0005829">
    <property type="term" value="C:cytosol"/>
    <property type="evidence" value="ECO:0007669"/>
    <property type="project" value="TreeGrafter"/>
</dbReference>